<evidence type="ECO:0000313" key="2">
    <source>
        <dbReference type="Proteomes" id="UP001627284"/>
    </source>
</evidence>
<gene>
    <name evidence="1" type="ORF">AABB24_000598</name>
</gene>
<accession>A0ABD2VG30</accession>
<sequence>FRLFPSPRRCFFPRPLSRSSHIPLQKTAMNRRKTTISGGLQHRPIPHRLTTSPPSPGASLPYAPSLLRPVNFGHEPPENNNIRRSLALCLLHHPFLMKRDTLRRLCLIPMAPKI</sequence>
<evidence type="ECO:0000313" key="1">
    <source>
        <dbReference type="EMBL" id="KAL3380059.1"/>
    </source>
</evidence>
<reference evidence="1 2" key="1">
    <citation type="submission" date="2024-05" db="EMBL/GenBank/DDBJ databases">
        <title>De novo assembly of an allotetraploid wild potato.</title>
        <authorList>
            <person name="Hosaka A.J."/>
        </authorList>
    </citation>
    <scope>NUCLEOTIDE SEQUENCE [LARGE SCALE GENOMIC DNA]</scope>
    <source>
        <tissue evidence="1">Young leaves</tissue>
    </source>
</reference>
<organism evidence="1 2">
    <name type="scientific">Solanum stoloniferum</name>
    <dbReference type="NCBI Taxonomy" id="62892"/>
    <lineage>
        <taxon>Eukaryota</taxon>
        <taxon>Viridiplantae</taxon>
        <taxon>Streptophyta</taxon>
        <taxon>Embryophyta</taxon>
        <taxon>Tracheophyta</taxon>
        <taxon>Spermatophyta</taxon>
        <taxon>Magnoliopsida</taxon>
        <taxon>eudicotyledons</taxon>
        <taxon>Gunneridae</taxon>
        <taxon>Pentapetalae</taxon>
        <taxon>asterids</taxon>
        <taxon>lamiids</taxon>
        <taxon>Solanales</taxon>
        <taxon>Solanaceae</taxon>
        <taxon>Solanoideae</taxon>
        <taxon>Solaneae</taxon>
        <taxon>Solanum</taxon>
    </lineage>
</organism>
<comment type="caution">
    <text evidence="1">The sequence shown here is derived from an EMBL/GenBank/DDBJ whole genome shotgun (WGS) entry which is preliminary data.</text>
</comment>
<keyword evidence="2" id="KW-1185">Reference proteome</keyword>
<dbReference type="AlphaFoldDB" id="A0ABD2VG30"/>
<feature type="non-terminal residue" evidence="1">
    <location>
        <position position="1"/>
    </location>
</feature>
<proteinExistence type="predicted"/>
<name>A0ABD2VG30_9SOLN</name>
<dbReference type="Proteomes" id="UP001627284">
    <property type="component" value="Unassembled WGS sequence"/>
</dbReference>
<dbReference type="EMBL" id="JBJKTR010000001">
    <property type="protein sequence ID" value="KAL3380059.1"/>
    <property type="molecule type" value="Genomic_DNA"/>
</dbReference>
<protein>
    <submittedName>
        <fullName evidence="1">Uncharacterized protein</fullName>
    </submittedName>
</protein>